<dbReference type="PANTHER" id="PTHR24322:SF736">
    <property type="entry name" value="RETINOL DEHYDROGENASE 10"/>
    <property type="match status" value="1"/>
</dbReference>
<dbReference type="PANTHER" id="PTHR24322">
    <property type="entry name" value="PKSB"/>
    <property type="match status" value="1"/>
</dbReference>
<dbReference type="FunFam" id="3.40.50.720:FF:000131">
    <property type="entry name" value="Short-chain dehydrogenase/reductase 3"/>
    <property type="match status" value="1"/>
</dbReference>
<keyword evidence="3" id="KW-0812">Transmembrane</keyword>
<evidence type="ECO:0000256" key="8">
    <source>
        <dbReference type="ARBA" id="ARBA00023136"/>
    </source>
</evidence>
<dbReference type="InterPro" id="IPR036291">
    <property type="entry name" value="NAD(P)-bd_dom_sf"/>
</dbReference>
<evidence type="ECO:0000313" key="12">
    <source>
        <dbReference type="EMBL" id="CAG5102546.1"/>
    </source>
</evidence>
<keyword evidence="6" id="KW-0560">Oxidoreductase</keyword>
<dbReference type="OrthoDB" id="4321958at2759"/>
<dbReference type="GO" id="GO:0052650">
    <property type="term" value="F:all-trans-retinol dehydrogenase (NADP+) activity"/>
    <property type="evidence" value="ECO:0007669"/>
    <property type="project" value="UniProtKB-ARBA"/>
</dbReference>
<dbReference type="PRINTS" id="PR00081">
    <property type="entry name" value="GDHRDH"/>
</dbReference>
<gene>
    <name evidence="12" type="ORF">HICCMSTLAB_LOCUS11069</name>
</gene>
<proteinExistence type="inferred from homology"/>
<dbReference type="EMBL" id="CAJNRD030001123">
    <property type="protein sequence ID" value="CAG5102546.1"/>
    <property type="molecule type" value="Genomic_DNA"/>
</dbReference>
<comment type="subcellular location">
    <subcellularLocation>
        <location evidence="1">Membrane</location>
        <topology evidence="1">Multi-pass membrane protein</topology>
    </subcellularLocation>
</comment>
<feature type="non-terminal residue" evidence="12">
    <location>
        <position position="1"/>
    </location>
</feature>
<evidence type="ECO:0000256" key="11">
    <source>
        <dbReference type="ARBA" id="ARBA00082544"/>
    </source>
</evidence>
<evidence type="ECO:0000256" key="4">
    <source>
        <dbReference type="ARBA" id="ARBA00022857"/>
    </source>
</evidence>
<evidence type="ECO:0000313" key="13">
    <source>
        <dbReference type="Proteomes" id="UP000786811"/>
    </source>
</evidence>
<comment type="similarity">
    <text evidence="2">Belongs to the short-chain dehydrogenases/reductases (SDR) family.</text>
</comment>
<dbReference type="CDD" id="cd05339">
    <property type="entry name" value="17beta-HSDXI-like_SDR_c"/>
    <property type="match status" value="1"/>
</dbReference>
<dbReference type="Gene3D" id="3.40.50.720">
    <property type="entry name" value="NAD(P)-binding Rossmann-like Domain"/>
    <property type="match status" value="1"/>
</dbReference>
<evidence type="ECO:0000256" key="5">
    <source>
        <dbReference type="ARBA" id="ARBA00022989"/>
    </source>
</evidence>
<dbReference type="GO" id="GO:0005811">
    <property type="term" value="C:lipid droplet"/>
    <property type="evidence" value="ECO:0007669"/>
    <property type="project" value="TreeGrafter"/>
</dbReference>
<comment type="caution">
    <text evidence="12">The sequence shown here is derived from an EMBL/GenBank/DDBJ whole genome shotgun (WGS) entry which is preliminary data.</text>
</comment>
<keyword evidence="5" id="KW-1133">Transmembrane helix</keyword>
<dbReference type="InterPro" id="IPR002347">
    <property type="entry name" value="SDR_fam"/>
</dbReference>
<evidence type="ECO:0000256" key="7">
    <source>
        <dbReference type="ARBA" id="ARBA00023098"/>
    </source>
</evidence>
<evidence type="ECO:0000256" key="3">
    <source>
        <dbReference type="ARBA" id="ARBA00022692"/>
    </source>
</evidence>
<evidence type="ECO:0000256" key="9">
    <source>
        <dbReference type="ARBA" id="ARBA00059620"/>
    </source>
</evidence>
<keyword evidence="13" id="KW-1185">Reference proteome</keyword>
<evidence type="ECO:0000256" key="10">
    <source>
        <dbReference type="ARBA" id="ARBA00068717"/>
    </source>
</evidence>
<dbReference type="AlphaFoldDB" id="A0A8J2MX09"/>
<comment type="function">
    <text evidence="9">Catalyzes the reduction of all-trans-retinal to all-trans-retinol in the presence of NADPH.</text>
</comment>
<keyword evidence="4" id="KW-0521">NADP</keyword>
<evidence type="ECO:0000256" key="6">
    <source>
        <dbReference type="ARBA" id="ARBA00023002"/>
    </source>
</evidence>
<name>A0A8J2MX09_COTCN</name>
<dbReference type="SUPFAM" id="SSF51735">
    <property type="entry name" value="NAD(P)-binding Rossmann-fold domains"/>
    <property type="match status" value="1"/>
</dbReference>
<dbReference type="GO" id="GO:0016020">
    <property type="term" value="C:membrane"/>
    <property type="evidence" value="ECO:0007669"/>
    <property type="project" value="UniProtKB-SubCell"/>
</dbReference>
<accession>A0A8J2MX09</accession>
<dbReference type="Proteomes" id="UP000786811">
    <property type="component" value="Unassembled WGS sequence"/>
</dbReference>
<evidence type="ECO:0000256" key="2">
    <source>
        <dbReference type="ARBA" id="ARBA00006484"/>
    </source>
</evidence>
<protein>
    <recommendedName>
        <fullName evidence="10">Short-chain dehydrogenase/reductase 3</fullName>
    </recommendedName>
    <alternativeName>
        <fullName evidence="11">Retinal short-chain dehydrogenase/reductase 1</fullName>
    </alternativeName>
</protein>
<dbReference type="PRINTS" id="PR00080">
    <property type="entry name" value="SDRFAMILY"/>
</dbReference>
<dbReference type="PROSITE" id="PS00061">
    <property type="entry name" value="ADH_SHORT"/>
    <property type="match status" value="1"/>
</dbReference>
<keyword evidence="8" id="KW-0472">Membrane</keyword>
<evidence type="ECO:0000256" key="1">
    <source>
        <dbReference type="ARBA" id="ARBA00004141"/>
    </source>
</evidence>
<sequence>MINKLGILIGIVMMQQHIEVNAWGGLFNRFTPEMLSNLGYGGHSGGYKPSYMQRPLTGNYANNFAEGLETIDDLCEDRRCVSNEYCCSGQICIFDRDNEGFCVYPFGLKQGELCRRDSDCETGLMCTDVIGADTRSCQPPITSNKQYSEECTISSECDITRGLCCQVQRRHRQSTRKVCSYFKDPLVCIGPVATDQIKSVVQYTSGEKRITGQNNRILFKRDTCLLLFKIIYYVIESAYRLIVPVEEKNVAGEIVLITGAGHGIGRELAYKYASLGAIVVCWDLNAQSNQETVTEIMKLGATAAHAYQCDVSDREQVVKISARVKSEVGHPTILINNAGIMPCEKFSNYSPETVKKIMDINVLAHFWILEEFLPMMINNNYGHVVALCSIAGIIGLKNLVPYCASKFAVRGLMESLHDEVNWIENYPKNNIKFTTIFPYMVDTGLCKKPHMRFPSLMALVPPKEAASLIVTAQRRNFIQVTIPRYWNTVISRKSWYRNKRIFKQRS</sequence>
<reference evidence="12" key="1">
    <citation type="submission" date="2021-04" db="EMBL/GenBank/DDBJ databases">
        <authorList>
            <person name="Chebbi M.A.C M."/>
        </authorList>
    </citation>
    <scope>NUCLEOTIDE SEQUENCE</scope>
</reference>
<keyword evidence="7" id="KW-0443">Lipid metabolism</keyword>
<organism evidence="12 13">
    <name type="scientific">Cotesia congregata</name>
    <name type="common">Parasitoid wasp</name>
    <name type="synonym">Apanteles congregatus</name>
    <dbReference type="NCBI Taxonomy" id="51543"/>
    <lineage>
        <taxon>Eukaryota</taxon>
        <taxon>Metazoa</taxon>
        <taxon>Ecdysozoa</taxon>
        <taxon>Arthropoda</taxon>
        <taxon>Hexapoda</taxon>
        <taxon>Insecta</taxon>
        <taxon>Pterygota</taxon>
        <taxon>Neoptera</taxon>
        <taxon>Endopterygota</taxon>
        <taxon>Hymenoptera</taxon>
        <taxon>Apocrita</taxon>
        <taxon>Ichneumonoidea</taxon>
        <taxon>Braconidae</taxon>
        <taxon>Microgastrinae</taxon>
        <taxon>Cotesia</taxon>
    </lineage>
</organism>
<dbReference type="Pfam" id="PF00106">
    <property type="entry name" value="adh_short"/>
    <property type="match status" value="1"/>
</dbReference>
<dbReference type="InterPro" id="IPR020904">
    <property type="entry name" value="Sc_DH/Rdtase_CS"/>
</dbReference>